<proteinExistence type="predicted"/>
<accession>A0A0S4QFU4</accession>
<gene>
    <name evidence="1" type="ORF">Ga0074812_10146</name>
</gene>
<reference evidence="2" key="1">
    <citation type="submission" date="2015-11" db="EMBL/GenBank/DDBJ databases">
        <authorList>
            <person name="Varghese N."/>
        </authorList>
    </citation>
    <scope>NUCLEOTIDE SEQUENCE [LARGE SCALE GENOMIC DNA]</scope>
    <source>
        <strain evidence="2">DSM 45899</strain>
    </source>
</reference>
<dbReference type="EMBL" id="FAOZ01000001">
    <property type="protein sequence ID" value="CUU53548.1"/>
    <property type="molecule type" value="Genomic_DNA"/>
</dbReference>
<evidence type="ECO:0000313" key="1">
    <source>
        <dbReference type="EMBL" id="CUU53548.1"/>
    </source>
</evidence>
<organism evidence="1 2">
    <name type="scientific">Parafrankia irregularis</name>
    <dbReference type="NCBI Taxonomy" id="795642"/>
    <lineage>
        <taxon>Bacteria</taxon>
        <taxon>Bacillati</taxon>
        <taxon>Actinomycetota</taxon>
        <taxon>Actinomycetes</taxon>
        <taxon>Frankiales</taxon>
        <taxon>Frankiaceae</taxon>
        <taxon>Parafrankia</taxon>
    </lineage>
</organism>
<keyword evidence="2" id="KW-1185">Reference proteome</keyword>
<evidence type="ECO:0000313" key="2">
    <source>
        <dbReference type="Proteomes" id="UP000198802"/>
    </source>
</evidence>
<sequence length="138" mass="16048">MTGERHVLDVESATEEIYFRCRRCHSTWHRSYTVARWFEDDGGYMEVYRHNGVPVPSPRSGPVCLSCGGLRVDWSDSPLPPLQERPPTPGPVSLRQARSVAWPSWRTGVRDEWPPRRSAFPFMLPIRPQLYPRTFHFP</sequence>
<name>A0A0S4QFU4_9ACTN</name>
<dbReference type="AlphaFoldDB" id="A0A0S4QFU4"/>
<protein>
    <submittedName>
        <fullName evidence="1">Uncharacterized protein</fullName>
    </submittedName>
</protein>
<dbReference type="Proteomes" id="UP000198802">
    <property type="component" value="Unassembled WGS sequence"/>
</dbReference>
<dbReference type="RefSeq" id="WP_091270313.1">
    <property type="nucleotide sequence ID" value="NZ_FAOZ01000001.1"/>
</dbReference>